<sequence>MKKSSYLLGLASGVVAAAYWRTILKEGIKGGVRAGRVVQRVSAQAIEEMQDASAEAWSEIEQQDHKASK</sequence>
<proteinExistence type="predicted"/>
<dbReference type="RefSeq" id="WP_015896307.1">
    <property type="nucleotide sequence ID" value="NC_012483.1"/>
</dbReference>
<dbReference type="InParanoid" id="C1F4N5"/>
<organism evidence="2 3">
    <name type="scientific">Acidobacterium capsulatum (strain ATCC 51196 / DSM 11244 / BCRC 80197 / JCM 7670 / NBRC 15755 / NCIMB 13165 / 161)</name>
    <dbReference type="NCBI Taxonomy" id="240015"/>
    <lineage>
        <taxon>Bacteria</taxon>
        <taxon>Pseudomonadati</taxon>
        <taxon>Acidobacteriota</taxon>
        <taxon>Terriglobia</taxon>
        <taxon>Terriglobales</taxon>
        <taxon>Acidobacteriaceae</taxon>
        <taxon>Acidobacterium</taxon>
    </lineage>
</organism>
<evidence type="ECO:0000313" key="2">
    <source>
        <dbReference type="EMBL" id="ACO33590.1"/>
    </source>
</evidence>
<dbReference type="EMBL" id="CP001472">
    <property type="protein sequence ID" value="ACO33590.1"/>
    <property type="molecule type" value="Genomic_DNA"/>
</dbReference>
<evidence type="ECO:0000313" key="1">
    <source>
        <dbReference type="EMBL" id="ACO32107.1"/>
    </source>
</evidence>
<dbReference type="KEGG" id="aca:ACP_1169"/>
<protein>
    <submittedName>
        <fullName evidence="2">Uncharacterized protein</fullName>
    </submittedName>
</protein>
<accession>C1F4N5</accession>
<dbReference type="Proteomes" id="UP000002207">
    <property type="component" value="Chromosome"/>
</dbReference>
<gene>
    <name evidence="2" type="ordered locus">ACP_1152</name>
    <name evidence="1" type="ordered locus">ACP_1169</name>
</gene>
<reference evidence="2 3" key="1">
    <citation type="journal article" date="2009" name="Appl. Environ. Microbiol.">
        <title>Three genomes from the phylum Acidobacteria provide insight into the lifestyles of these microorganisms in soils.</title>
        <authorList>
            <person name="Ward N.L."/>
            <person name="Challacombe J.F."/>
            <person name="Janssen P.H."/>
            <person name="Henrissat B."/>
            <person name="Coutinho P.M."/>
            <person name="Wu M."/>
            <person name="Xie G."/>
            <person name="Haft D.H."/>
            <person name="Sait M."/>
            <person name="Badger J."/>
            <person name="Barabote R.D."/>
            <person name="Bradley B."/>
            <person name="Brettin T.S."/>
            <person name="Brinkac L.M."/>
            <person name="Bruce D."/>
            <person name="Creasy T."/>
            <person name="Daugherty S.C."/>
            <person name="Davidsen T.M."/>
            <person name="DeBoy R.T."/>
            <person name="Detter J.C."/>
            <person name="Dodson R.J."/>
            <person name="Durkin A.S."/>
            <person name="Ganapathy A."/>
            <person name="Gwinn-Giglio M."/>
            <person name="Han C.S."/>
            <person name="Khouri H."/>
            <person name="Kiss H."/>
            <person name="Kothari S.P."/>
            <person name="Madupu R."/>
            <person name="Nelson K.E."/>
            <person name="Nelson W.C."/>
            <person name="Paulsen I."/>
            <person name="Penn K."/>
            <person name="Ren Q."/>
            <person name="Rosovitz M.J."/>
            <person name="Selengut J.D."/>
            <person name="Shrivastava S."/>
            <person name="Sullivan S.A."/>
            <person name="Tapia R."/>
            <person name="Thompson L.S."/>
            <person name="Watkins K.L."/>
            <person name="Yang Q."/>
            <person name="Yu C."/>
            <person name="Zafar N."/>
            <person name="Zhou L."/>
            <person name="Kuske C.R."/>
        </authorList>
    </citation>
    <scope>NUCLEOTIDE SEQUENCE [LARGE SCALE GENOMIC DNA]</scope>
    <source>
        <strain evidence="2">ATCC 51196</strain>
        <strain evidence="3">ATCC 51196 / DSM 11244 / BCRC 80197 / JCM 7670 / NBRC 15755 / NCIMB 13165 / 161</strain>
    </source>
</reference>
<keyword evidence="3" id="KW-1185">Reference proteome</keyword>
<dbReference type="HOGENOM" id="CLU_2766421_0_0_0"/>
<name>C1F4N5_ACIC5</name>
<dbReference type="EMBL" id="CP001472">
    <property type="protein sequence ID" value="ACO32107.1"/>
    <property type="molecule type" value="Genomic_DNA"/>
</dbReference>
<dbReference type="KEGG" id="aca:ACP_1152"/>
<dbReference type="STRING" id="240015.ACP_1152"/>
<dbReference type="AlphaFoldDB" id="C1F4N5"/>
<evidence type="ECO:0000313" key="3">
    <source>
        <dbReference type="Proteomes" id="UP000002207"/>
    </source>
</evidence>